<evidence type="ECO:0000256" key="7">
    <source>
        <dbReference type="RuleBase" id="RU369086"/>
    </source>
</evidence>
<name>A0A9P7Z3R2_9HELO</name>
<dbReference type="FunFam" id="3.30.1490.120:FF:000004">
    <property type="entry name" value="RNA polymerase I subunit Rpa43"/>
    <property type="match status" value="1"/>
</dbReference>
<organism evidence="11 12">
    <name type="scientific">Calycina marina</name>
    <dbReference type="NCBI Taxonomy" id="1763456"/>
    <lineage>
        <taxon>Eukaryota</taxon>
        <taxon>Fungi</taxon>
        <taxon>Dikarya</taxon>
        <taxon>Ascomycota</taxon>
        <taxon>Pezizomycotina</taxon>
        <taxon>Leotiomycetes</taxon>
        <taxon>Helotiales</taxon>
        <taxon>Pezizellaceae</taxon>
        <taxon>Calycina</taxon>
    </lineage>
</organism>
<evidence type="ECO:0000256" key="6">
    <source>
        <dbReference type="ARBA" id="ARBA00023242"/>
    </source>
</evidence>
<dbReference type="Pfam" id="PF17875">
    <property type="entry name" value="RPA43_OB"/>
    <property type="match status" value="1"/>
</dbReference>
<keyword evidence="6 7" id="KW-0539">Nucleus</keyword>
<dbReference type="PANTHER" id="PTHR12709">
    <property type="entry name" value="DNA-DIRECTED RNA POLYMERASE II, III"/>
    <property type="match status" value="1"/>
</dbReference>
<dbReference type="InterPro" id="IPR005576">
    <property type="entry name" value="Rpb7-like_N"/>
</dbReference>
<comment type="subcellular location">
    <subcellularLocation>
        <location evidence="1">Nucleus</location>
        <location evidence="1">Nucleolus</location>
    </subcellularLocation>
</comment>
<feature type="compositionally biased region" description="Basic and acidic residues" evidence="8">
    <location>
        <begin position="47"/>
        <end position="58"/>
    </location>
</feature>
<protein>
    <recommendedName>
        <fullName evidence="7">DNA-directed RNA polymerase subunit</fullName>
    </recommendedName>
</protein>
<dbReference type="Proteomes" id="UP000887226">
    <property type="component" value="Unassembled WGS sequence"/>
</dbReference>
<feature type="domain" description="RPA43 OB" evidence="10">
    <location>
        <begin position="304"/>
        <end position="401"/>
    </location>
</feature>
<evidence type="ECO:0000256" key="4">
    <source>
        <dbReference type="ARBA" id="ARBA00022553"/>
    </source>
</evidence>
<dbReference type="Gene3D" id="2.40.50.1060">
    <property type="match status" value="1"/>
</dbReference>
<comment type="similarity">
    <text evidence="2">Belongs to the eukaryotic RPA43 RNA polymerase subunit family.</text>
</comment>
<feature type="region of interest" description="Disordered" evidence="8">
    <location>
        <begin position="412"/>
        <end position="458"/>
    </location>
</feature>
<keyword evidence="12" id="KW-1185">Reference proteome</keyword>
<evidence type="ECO:0000256" key="5">
    <source>
        <dbReference type="ARBA" id="ARBA00023163"/>
    </source>
</evidence>
<dbReference type="InterPro" id="IPR036898">
    <property type="entry name" value="RNA_pol_Rpb7-like_N_sf"/>
</dbReference>
<feature type="domain" description="RNA polymerase Rpb7-like N-terminal" evidence="9">
    <location>
        <begin position="223"/>
        <end position="271"/>
    </location>
</feature>
<comment type="caution">
    <text evidence="11">The sequence shown here is derived from an EMBL/GenBank/DDBJ whole genome shotgun (WGS) entry which is preliminary data.</text>
</comment>
<dbReference type="PANTHER" id="PTHR12709:SF5">
    <property type="entry name" value="DNA-DIRECTED RNA POLYMERASE I SUBUNIT RPA43"/>
    <property type="match status" value="1"/>
</dbReference>
<evidence type="ECO:0000256" key="8">
    <source>
        <dbReference type="SAM" id="MobiDB-lite"/>
    </source>
</evidence>
<evidence type="ECO:0000313" key="11">
    <source>
        <dbReference type="EMBL" id="KAG9244765.1"/>
    </source>
</evidence>
<dbReference type="CDD" id="cd04328">
    <property type="entry name" value="RNAP_I_Rpa43_N"/>
    <property type="match status" value="1"/>
</dbReference>
<evidence type="ECO:0000256" key="1">
    <source>
        <dbReference type="ARBA" id="ARBA00004604"/>
    </source>
</evidence>
<feature type="compositionally biased region" description="Basic and acidic residues" evidence="8">
    <location>
        <begin position="412"/>
        <end position="423"/>
    </location>
</feature>
<evidence type="ECO:0000256" key="3">
    <source>
        <dbReference type="ARBA" id="ARBA00022478"/>
    </source>
</evidence>
<dbReference type="EMBL" id="MU253885">
    <property type="protein sequence ID" value="KAG9244765.1"/>
    <property type="molecule type" value="Genomic_DNA"/>
</dbReference>
<dbReference type="InterPro" id="IPR041178">
    <property type="entry name" value="RPA43_OB"/>
</dbReference>
<keyword evidence="3 7" id="KW-0240">DNA-directed RNA polymerase</keyword>
<feature type="compositionally biased region" description="Basic and acidic residues" evidence="8">
    <location>
        <begin position="18"/>
        <end position="40"/>
    </location>
</feature>
<dbReference type="GO" id="GO:0006362">
    <property type="term" value="P:transcription elongation by RNA polymerase I"/>
    <property type="evidence" value="ECO:0007669"/>
    <property type="project" value="UniProtKB-ARBA"/>
</dbReference>
<dbReference type="GO" id="GO:0005736">
    <property type="term" value="C:RNA polymerase I complex"/>
    <property type="evidence" value="ECO:0007669"/>
    <property type="project" value="TreeGrafter"/>
</dbReference>
<reference evidence="11" key="1">
    <citation type="journal article" date="2021" name="IMA Fungus">
        <title>Genomic characterization of three marine fungi, including Emericellopsis atlantica sp. nov. with signatures of a generalist lifestyle and marine biomass degradation.</title>
        <authorList>
            <person name="Hagestad O.C."/>
            <person name="Hou L."/>
            <person name="Andersen J.H."/>
            <person name="Hansen E.H."/>
            <person name="Altermark B."/>
            <person name="Li C."/>
            <person name="Kuhnert E."/>
            <person name="Cox R.J."/>
            <person name="Crous P.W."/>
            <person name="Spatafora J.W."/>
            <person name="Lail K."/>
            <person name="Amirebrahimi M."/>
            <person name="Lipzen A."/>
            <person name="Pangilinan J."/>
            <person name="Andreopoulos W."/>
            <person name="Hayes R.D."/>
            <person name="Ng V."/>
            <person name="Grigoriev I.V."/>
            <person name="Jackson S.A."/>
            <person name="Sutton T.D.S."/>
            <person name="Dobson A.D.W."/>
            <person name="Rama T."/>
        </authorList>
    </citation>
    <scope>NUCLEOTIDE SEQUENCE</scope>
    <source>
        <strain evidence="11">TRa3180A</strain>
    </source>
</reference>
<dbReference type="InterPro" id="IPR041901">
    <property type="entry name" value="RNAP_I_Rpa43_N"/>
</dbReference>
<gene>
    <name evidence="11" type="ORF">BJ878DRAFT_504648</name>
</gene>
<dbReference type="Pfam" id="PF03876">
    <property type="entry name" value="SHS2_Rpb7-N"/>
    <property type="match status" value="1"/>
</dbReference>
<keyword evidence="4" id="KW-0597">Phosphoprotein</keyword>
<dbReference type="InterPro" id="IPR045113">
    <property type="entry name" value="Rpb7-like"/>
</dbReference>
<dbReference type="AlphaFoldDB" id="A0A9P7Z3R2"/>
<accession>A0A9P7Z3R2</accession>
<comment type="function">
    <text evidence="7">DNA-dependent RNA polymerase which catalyzes the transcription of DNA into RNA using the four ribonucleoside triphosphates as substrates.</text>
</comment>
<feature type="compositionally biased region" description="Basic and acidic residues" evidence="8">
    <location>
        <begin position="442"/>
        <end position="458"/>
    </location>
</feature>
<dbReference type="Gene3D" id="3.30.1490.120">
    <property type="entry name" value="RNA polymerase Rpb7-like, N-terminal domain"/>
    <property type="match status" value="1"/>
</dbReference>
<evidence type="ECO:0000313" key="12">
    <source>
        <dbReference type="Proteomes" id="UP000887226"/>
    </source>
</evidence>
<evidence type="ECO:0000256" key="2">
    <source>
        <dbReference type="ARBA" id="ARBA00005930"/>
    </source>
</evidence>
<feature type="compositionally biased region" description="Basic residues" evidence="8">
    <location>
        <begin position="191"/>
        <end position="202"/>
    </location>
</feature>
<proteinExistence type="inferred from homology"/>
<evidence type="ECO:0000259" key="9">
    <source>
        <dbReference type="Pfam" id="PF03876"/>
    </source>
</evidence>
<dbReference type="OrthoDB" id="10250504at2759"/>
<feature type="region of interest" description="Disordered" evidence="8">
    <location>
        <begin position="1"/>
        <end position="219"/>
    </location>
</feature>
<evidence type="ECO:0000259" key="10">
    <source>
        <dbReference type="Pfam" id="PF17875"/>
    </source>
</evidence>
<dbReference type="GO" id="GO:0006361">
    <property type="term" value="P:transcription initiation at RNA polymerase I promoter"/>
    <property type="evidence" value="ECO:0007669"/>
    <property type="project" value="UniProtKB-ARBA"/>
</dbReference>
<sequence>MDAQPPPAESKKHKLKYSKKDKLTDVEKKRKREYGDETHERSKKHKSEGLEAKPERIEAPILDEETETTQAVKCRENIPTISEPEVQAEKPKKKSKKHRSDAEAVNDSKEHGDLAVKEPKVKKSKSHKHMPEVREEEVDSKEERQTPKKEKKHKKSKSLADSVPPASSSKQHGDLPDRSMASSPLVEAPSKRSKSKTKKSKSSHSQPEATEDERSPFHTQTSSLYLPLAPISQKKPIEGLCAEHISPLILTYYPPLEGVILAYSNPRVSEKTFGDDGPNTLLRNIDEYAASWAWVTCEFLLFKPERGTELEGYINLQNEGHLGVVCWNLFSASIQRKCIPADWRWVVAEDQSTPGEEEDGLSYWVDGHGEKIEGTVKFKIRAIETSHDKERGFLTIAGTMLSDEAENALLQKEAEETPSRETAGRGLGGMKSHGATTLGIPIERDLMTAGEKKRGRRD</sequence>
<keyword evidence="5 7" id="KW-0804">Transcription</keyword>
<feature type="compositionally biased region" description="Basic and acidic residues" evidence="8">
    <location>
        <begin position="100"/>
        <end position="121"/>
    </location>
</feature>